<dbReference type="PANTHER" id="PTHR12995">
    <property type="entry name" value="FI21814P1"/>
    <property type="match status" value="1"/>
</dbReference>
<proteinExistence type="inferred from homology"/>
<dbReference type="OrthoDB" id="5862608at2759"/>
<feature type="transmembrane region" description="Helical" evidence="6">
    <location>
        <begin position="534"/>
        <end position="551"/>
    </location>
</feature>
<organism evidence="7 8">
    <name type="scientific">Meloidogyne enterolobii</name>
    <name type="common">Root-knot nematode worm</name>
    <name type="synonym">Meloidogyne mayaguensis</name>
    <dbReference type="NCBI Taxonomy" id="390850"/>
    <lineage>
        <taxon>Eukaryota</taxon>
        <taxon>Metazoa</taxon>
        <taxon>Ecdysozoa</taxon>
        <taxon>Nematoda</taxon>
        <taxon>Chromadorea</taxon>
        <taxon>Rhabditida</taxon>
        <taxon>Tylenchina</taxon>
        <taxon>Tylenchomorpha</taxon>
        <taxon>Tylenchoidea</taxon>
        <taxon>Meloidogynidae</taxon>
        <taxon>Meloidogyninae</taxon>
        <taxon>Meloidogyne</taxon>
    </lineage>
</organism>
<dbReference type="InterPro" id="IPR019397">
    <property type="entry name" value="Uncharacterised_TMEM39"/>
</dbReference>
<dbReference type="AlphaFoldDB" id="A0A6V7XEK1"/>
<protein>
    <submittedName>
        <fullName evidence="7">Uncharacterized protein</fullName>
    </submittedName>
</protein>
<dbReference type="PANTHER" id="PTHR12995:SF4">
    <property type="entry name" value="FI21814P1"/>
    <property type="match status" value="1"/>
</dbReference>
<feature type="transmembrane region" description="Helical" evidence="6">
    <location>
        <begin position="220"/>
        <end position="243"/>
    </location>
</feature>
<feature type="transmembrane region" description="Helical" evidence="6">
    <location>
        <begin position="383"/>
        <end position="402"/>
    </location>
</feature>
<feature type="transmembrane region" description="Helical" evidence="6">
    <location>
        <begin position="249"/>
        <end position="269"/>
    </location>
</feature>
<comment type="subcellular location">
    <subcellularLocation>
        <location evidence="1">Membrane</location>
        <topology evidence="1">Multi-pass membrane protein</topology>
    </subcellularLocation>
</comment>
<dbReference type="GO" id="GO:0016020">
    <property type="term" value="C:membrane"/>
    <property type="evidence" value="ECO:0007669"/>
    <property type="project" value="UniProtKB-SubCell"/>
</dbReference>
<accession>A0A6V7XEK1</accession>
<feature type="transmembrane region" description="Helical" evidence="6">
    <location>
        <begin position="509"/>
        <end position="528"/>
    </location>
</feature>
<keyword evidence="3 6" id="KW-0812">Transmembrane</keyword>
<comment type="similarity">
    <text evidence="2">Belongs to the TMEM39 family.</text>
</comment>
<evidence type="ECO:0000256" key="4">
    <source>
        <dbReference type="ARBA" id="ARBA00022989"/>
    </source>
</evidence>
<dbReference type="EMBL" id="CAJEWN010001463">
    <property type="protein sequence ID" value="CAD2197683.1"/>
    <property type="molecule type" value="Genomic_DNA"/>
</dbReference>
<gene>
    <name evidence="7" type="ORF">MENT_LOCUS50952</name>
</gene>
<evidence type="ECO:0000313" key="8">
    <source>
        <dbReference type="Proteomes" id="UP000580250"/>
    </source>
</evidence>
<dbReference type="Pfam" id="PF10271">
    <property type="entry name" value="Tmp39"/>
    <property type="match status" value="1"/>
</dbReference>
<evidence type="ECO:0000256" key="5">
    <source>
        <dbReference type="ARBA" id="ARBA00023136"/>
    </source>
</evidence>
<evidence type="ECO:0000256" key="2">
    <source>
        <dbReference type="ARBA" id="ARBA00010737"/>
    </source>
</evidence>
<feature type="transmembrane region" description="Helical" evidence="6">
    <location>
        <begin position="168"/>
        <end position="188"/>
    </location>
</feature>
<evidence type="ECO:0000256" key="3">
    <source>
        <dbReference type="ARBA" id="ARBA00022692"/>
    </source>
</evidence>
<sequence length="593" mass="69306">MYTRGTQSCGLNRGDSIVGTQSCGLNRGDSIVRTQLRCTGFHYLFHSRIFIWPLRQNVVIMSSKKAQKFKLSKTQQGKVQLRQFVPHKNKLSSQSSFQLNAKEKSEFSSGYVISVHKPWPDLQLNQSKLFFECTLFLYSVLALFLQYLNLYKTLWWLPKSYWHYSLKYHLINPYLLSCIGLLLGVRVTKCFWDALSERVDYLCDGQNGWQLTYWKIFEYAIVKTPLTTIVCTSFLFSFTKIYLEFGLKAPIYFFLPLLVYVLLFHNLTLNEFVASFNSILVKLQSDNFSKFVEEFSNLIKKLFTGPQPLLNLETTTHLCSEISARTREEASILFKDFENRCKYCVYTGILTAYFSIFMPRALLPTRTASGFTQYMLIDDIWTLQLFSIIGFTGFSLYVTYLFPISYFDLLYRCVVHLGFWEQIQPPIQQQQHISSNSGFGRNSKTTHNFHEVFEDFNPDNPPYEDGTRVVHNNNFYIARSHPHFRTVTAEPNNEEQRRFYKIAKDPVKLVTYLCISQSSMVAFEFWLLLLTSDWQQIVTLVLLMFANYLLLAKMFKDRVVIGRIYKPSSEDLQLIKRLQEEMDAKNDVGLKLD</sequence>
<reference evidence="7 8" key="1">
    <citation type="submission" date="2020-08" db="EMBL/GenBank/DDBJ databases">
        <authorList>
            <person name="Koutsovoulos G."/>
            <person name="Danchin GJ E."/>
        </authorList>
    </citation>
    <scope>NUCLEOTIDE SEQUENCE [LARGE SCALE GENOMIC DNA]</scope>
</reference>
<comment type="caution">
    <text evidence="7">The sequence shown here is derived from an EMBL/GenBank/DDBJ whole genome shotgun (WGS) entry which is preliminary data.</text>
</comment>
<feature type="transmembrane region" description="Helical" evidence="6">
    <location>
        <begin position="343"/>
        <end position="363"/>
    </location>
</feature>
<keyword evidence="5 6" id="KW-0472">Membrane</keyword>
<feature type="transmembrane region" description="Helical" evidence="6">
    <location>
        <begin position="129"/>
        <end position="148"/>
    </location>
</feature>
<dbReference type="Proteomes" id="UP000580250">
    <property type="component" value="Unassembled WGS sequence"/>
</dbReference>
<keyword evidence="4 6" id="KW-1133">Transmembrane helix</keyword>
<evidence type="ECO:0000256" key="1">
    <source>
        <dbReference type="ARBA" id="ARBA00004141"/>
    </source>
</evidence>
<evidence type="ECO:0000313" key="7">
    <source>
        <dbReference type="EMBL" id="CAD2197683.1"/>
    </source>
</evidence>
<name>A0A6V7XEK1_MELEN</name>
<evidence type="ECO:0000256" key="6">
    <source>
        <dbReference type="SAM" id="Phobius"/>
    </source>
</evidence>